<feature type="domain" description="Protein kinase" evidence="11">
    <location>
        <begin position="1"/>
        <end position="285"/>
    </location>
</feature>
<evidence type="ECO:0000256" key="1">
    <source>
        <dbReference type="ARBA" id="ARBA00022527"/>
    </source>
</evidence>
<evidence type="ECO:0000256" key="9">
    <source>
        <dbReference type="PROSITE-ProRule" id="PRU10141"/>
    </source>
</evidence>
<keyword evidence="1" id="KW-0723">Serine/threonine-protein kinase</keyword>
<dbReference type="InterPro" id="IPR011009">
    <property type="entry name" value="Kinase-like_dom_sf"/>
</dbReference>
<dbReference type="GeneID" id="103518751"/>
<dbReference type="Gene3D" id="3.30.200.20">
    <property type="entry name" value="Phosphorylase Kinase, domain 1"/>
    <property type="match status" value="2"/>
</dbReference>
<dbReference type="Gene3D" id="1.10.510.10">
    <property type="entry name" value="Transferase(Phosphotransferase) domain 1"/>
    <property type="match status" value="1"/>
</dbReference>
<comment type="catalytic activity">
    <reaction evidence="6">
        <text>L-threonyl-[protein] + ATP = O-phospho-L-threonyl-[protein] + ADP + H(+)</text>
        <dbReference type="Rhea" id="RHEA:46608"/>
        <dbReference type="Rhea" id="RHEA-COMP:11060"/>
        <dbReference type="Rhea" id="RHEA-COMP:11605"/>
        <dbReference type="ChEBI" id="CHEBI:15378"/>
        <dbReference type="ChEBI" id="CHEBI:30013"/>
        <dbReference type="ChEBI" id="CHEBI:30616"/>
        <dbReference type="ChEBI" id="CHEBI:61977"/>
        <dbReference type="ChEBI" id="CHEBI:456216"/>
        <dbReference type="EC" id="2.7.11.1"/>
    </reaction>
</comment>
<feature type="compositionally biased region" description="Basic and acidic residues" evidence="10">
    <location>
        <begin position="31"/>
        <end position="64"/>
    </location>
</feature>
<feature type="binding site" evidence="8">
    <location>
        <position position="92"/>
    </location>
    <ligand>
        <name>ATP</name>
        <dbReference type="ChEBI" id="CHEBI:30616"/>
    </ligand>
</feature>
<dbReference type="GO" id="GO:0005524">
    <property type="term" value="F:ATP binding"/>
    <property type="evidence" value="ECO:0007669"/>
    <property type="project" value="UniProtKB-UniRule"/>
</dbReference>
<feature type="binding site" evidence="9">
    <location>
        <position position="174"/>
    </location>
    <ligand>
        <name>ATP</name>
        <dbReference type="ChEBI" id="CHEBI:30616"/>
    </ligand>
</feature>
<evidence type="ECO:0000256" key="10">
    <source>
        <dbReference type="SAM" id="MobiDB-lite"/>
    </source>
</evidence>
<feature type="region of interest" description="Disordered" evidence="10">
    <location>
        <begin position="1"/>
        <end position="70"/>
    </location>
</feature>
<dbReference type="FunFam" id="3.30.200.20:FF:000042">
    <property type="entry name" value="Aurora kinase A"/>
    <property type="match status" value="1"/>
</dbReference>
<gene>
    <name evidence="13" type="primary">LOC103518751</name>
</gene>
<keyword evidence="3 8" id="KW-0547">Nucleotide-binding</keyword>
<keyword evidence="4" id="KW-0418">Kinase</keyword>
<dbReference type="SMART" id="SM00220">
    <property type="entry name" value="S_TKc"/>
    <property type="match status" value="1"/>
</dbReference>
<dbReference type="STRING" id="121845.A0A3Q0JHS0"/>
<dbReference type="Pfam" id="PF00069">
    <property type="entry name" value="Pkinase"/>
    <property type="match status" value="1"/>
</dbReference>
<name>A0A3Q0JHS0_DIACI</name>
<dbReference type="Proteomes" id="UP000079169">
    <property type="component" value="Unplaced"/>
</dbReference>
<evidence type="ECO:0000313" key="12">
    <source>
        <dbReference type="Proteomes" id="UP000079169"/>
    </source>
</evidence>
<evidence type="ECO:0000256" key="4">
    <source>
        <dbReference type="ARBA" id="ARBA00022777"/>
    </source>
</evidence>
<dbReference type="KEGG" id="dci:103518751"/>
<protein>
    <submittedName>
        <fullName evidence="13">Aurora kinase B-like</fullName>
    </submittedName>
</protein>
<evidence type="ECO:0000256" key="7">
    <source>
        <dbReference type="ARBA" id="ARBA00048679"/>
    </source>
</evidence>
<dbReference type="InterPro" id="IPR017441">
    <property type="entry name" value="Protein_kinase_ATP_BS"/>
</dbReference>
<sequence>QAETKTSAPQIKVEPDSETVKEPNVPPKQQVEPKVRKEESEQPKVRTENKPLTSEEEKKRESDKSMGLTTNTKDKRWSLIDFDIGRPLGKGKFGNVYLAREKSSKFVVALKVLFKAQILESEASQKNLQTKFSQTWDKRWSLIDFDIGRPLGKGKFGNVYLAREKSSKFVVALKVLFKAQILESEVEHQLKREIEIQTHLSRKTLCGTLDYLPPEMVKGTEHGPNVDIWSLGVLCYELLVGHPPFEAASYEETYARILKAKYTFPEYVSSPARDLIEKVRLQIYH</sequence>
<organism evidence="12 13">
    <name type="scientific">Diaphorina citri</name>
    <name type="common">Asian citrus psyllid</name>
    <dbReference type="NCBI Taxonomy" id="121845"/>
    <lineage>
        <taxon>Eukaryota</taxon>
        <taxon>Metazoa</taxon>
        <taxon>Ecdysozoa</taxon>
        <taxon>Arthropoda</taxon>
        <taxon>Hexapoda</taxon>
        <taxon>Insecta</taxon>
        <taxon>Pterygota</taxon>
        <taxon>Neoptera</taxon>
        <taxon>Paraneoptera</taxon>
        <taxon>Hemiptera</taxon>
        <taxon>Sternorrhyncha</taxon>
        <taxon>Psylloidea</taxon>
        <taxon>Psyllidae</taxon>
        <taxon>Diaphorininae</taxon>
        <taxon>Diaphorina</taxon>
    </lineage>
</organism>
<keyword evidence="2" id="KW-0808">Transferase</keyword>
<evidence type="ECO:0000256" key="5">
    <source>
        <dbReference type="ARBA" id="ARBA00022840"/>
    </source>
</evidence>
<dbReference type="AlphaFoldDB" id="A0A3Q0JHS0"/>
<dbReference type="PROSITE" id="PS00107">
    <property type="entry name" value="PROTEIN_KINASE_ATP"/>
    <property type="match status" value="2"/>
</dbReference>
<feature type="non-terminal residue" evidence="13">
    <location>
        <position position="1"/>
    </location>
</feature>
<reference evidence="13" key="1">
    <citation type="submission" date="2025-08" db="UniProtKB">
        <authorList>
            <consortium name="RefSeq"/>
        </authorList>
    </citation>
    <scope>IDENTIFICATION</scope>
</reference>
<evidence type="ECO:0000256" key="3">
    <source>
        <dbReference type="ARBA" id="ARBA00022741"/>
    </source>
</evidence>
<dbReference type="PANTHER" id="PTHR24350">
    <property type="entry name" value="SERINE/THREONINE-PROTEIN KINASE IAL-RELATED"/>
    <property type="match status" value="1"/>
</dbReference>
<accession>A0A3Q0JHS0</accession>
<feature type="binding site" evidence="8 9">
    <location>
        <position position="111"/>
    </location>
    <ligand>
        <name>ATP</name>
        <dbReference type="ChEBI" id="CHEBI:30616"/>
    </ligand>
</feature>
<evidence type="ECO:0000259" key="11">
    <source>
        <dbReference type="PROSITE" id="PS50011"/>
    </source>
</evidence>
<comment type="catalytic activity">
    <reaction evidence="7">
        <text>L-seryl-[protein] + ATP = O-phospho-L-seryl-[protein] + ADP + H(+)</text>
        <dbReference type="Rhea" id="RHEA:17989"/>
        <dbReference type="Rhea" id="RHEA-COMP:9863"/>
        <dbReference type="Rhea" id="RHEA-COMP:11604"/>
        <dbReference type="ChEBI" id="CHEBI:15378"/>
        <dbReference type="ChEBI" id="CHEBI:29999"/>
        <dbReference type="ChEBI" id="CHEBI:30616"/>
        <dbReference type="ChEBI" id="CHEBI:83421"/>
        <dbReference type="ChEBI" id="CHEBI:456216"/>
        <dbReference type="EC" id="2.7.11.1"/>
    </reaction>
</comment>
<dbReference type="InterPro" id="IPR030616">
    <property type="entry name" value="Aur-like"/>
</dbReference>
<dbReference type="RefSeq" id="XP_026686270.1">
    <property type="nucleotide sequence ID" value="XM_026830469.1"/>
</dbReference>
<dbReference type="InterPro" id="IPR000719">
    <property type="entry name" value="Prot_kinase_dom"/>
</dbReference>
<evidence type="ECO:0000256" key="8">
    <source>
        <dbReference type="PIRSR" id="PIRSR630616-2"/>
    </source>
</evidence>
<dbReference type="SUPFAM" id="SSF56112">
    <property type="entry name" value="Protein kinase-like (PK-like)"/>
    <property type="match status" value="2"/>
</dbReference>
<keyword evidence="12" id="KW-1185">Reference proteome</keyword>
<dbReference type="PaxDb" id="121845-A0A3Q0JHS0"/>
<keyword evidence="5 8" id="KW-0067">ATP-binding</keyword>
<evidence type="ECO:0000256" key="6">
    <source>
        <dbReference type="ARBA" id="ARBA00047899"/>
    </source>
</evidence>
<dbReference type="GO" id="GO:0004674">
    <property type="term" value="F:protein serine/threonine kinase activity"/>
    <property type="evidence" value="ECO:0007669"/>
    <property type="project" value="UniProtKB-KW"/>
</dbReference>
<evidence type="ECO:0000313" key="13">
    <source>
        <dbReference type="RefSeq" id="XP_026686270.1"/>
    </source>
</evidence>
<dbReference type="PROSITE" id="PS50011">
    <property type="entry name" value="PROTEIN_KINASE_DOM"/>
    <property type="match status" value="1"/>
</dbReference>
<evidence type="ECO:0000256" key="2">
    <source>
        <dbReference type="ARBA" id="ARBA00022679"/>
    </source>
</evidence>
<proteinExistence type="predicted"/>